<feature type="compositionally biased region" description="Basic and acidic residues" evidence="1">
    <location>
        <begin position="26"/>
        <end position="45"/>
    </location>
</feature>
<evidence type="ECO:0000256" key="1">
    <source>
        <dbReference type="SAM" id="MobiDB-lite"/>
    </source>
</evidence>
<organism evidence="2 3">
    <name type="scientific">Symbiodinium microadriaticum</name>
    <name type="common">Dinoflagellate</name>
    <name type="synonym">Zooxanthella microadriatica</name>
    <dbReference type="NCBI Taxonomy" id="2951"/>
    <lineage>
        <taxon>Eukaryota</taxon>
        <taxon>Sar</taxon>
        <taxon>Alveolata</taxon>
        <taxon>Dinophyceae</taxon>
        <taxon>Suessiales</taxon>
        <taxon>Symbiodiniaceae</taxon>
        <taxon>Symbiodinium</taxon>
    </lineage>
</organism>
<comment type="caution">
    <text evidence="2">The sequence shown here is derived from an EMBL/GenBank/DDBJ whole genome shotgun (WGS) entry which is preliminary data.</text>
</comment>
<dbReference type="EMBL" id="LSRX01001464">
    <property type="protein sequence ID" value="OLP79608.1"/>
    <property type="molecule type" value="Genomic_DNA"/>
</dbReference>
<name>A0A1Q9C9M2_SYMMI</name>
<dbReference type="Proteomes" id="UP000186817">
    <property type="component" value="Unassembled WGS sequence"/>
</dbReference>
<dbReference type="OrthoDB" id="10295774at2759"/>
<sequence>MNIPEPLNRSFLEFEQMMKEQHVFRNPSRDPIGKGKKGGKAECQGKAECPGKGNVGKGKGKARDKNQIVRTYYAPAEDTRQIRRLFFKEDEGLGWWAQPGADEVNIPDGTGHWRLICEPSFQPIVMPWGLLFISARARNVYVYVLRGDTTSSHV</sequence>
<dbReference type="AlphaFoldDB" id="A0A1Q9C9M2"/>
<accession>A0A1Q9C9M2</accession>
<feature type="region of interest" description="Disordered" evidence="1">
    <location>
        <begin position="26"/>
        <end position="63"/>
    </location>
</feature>
<gene>
    <name evidence="2" type="ORF">AK812_SmicGene40081</name>
</gene>
<evidence type="ECO:0000313" key="2">
    <source>
        <dbReference type="EMBL" id="OLP79608.1"/>
    </source>
</evidence>
<keyword evidence="3" id="KW-1185">Reference proteome</keyword>
<protein>
    <submittedName>
        <fullName evidence="2">Uncharacterized protein</fullName>
    </submittedName>
</protein>
<evidence type="ECO:0000313" key="3">
    <source>
        <dbReference type="Proteomes" id="UP000186817"/>
    </source>
</evidence>
<proteinExistence type="predicted"/>
<reference evidence="2 3" key="1">
    <citation type="submission" date="2016-02" db="EMBL/GenBank/DDBJ databases">
        <title>Genome analysis of coral dinoflagellate symbionts highlights evolutionary adaptations to a symbiotic lifestyle.</title>
        <authorList>
            <person name="Aranda M."/>
            <person name="Li Y."/>
            <person name="Liew Y.J."/>
            <person name="Baumgarten S."/>
            <person name="Simakov O."/>
            <person name="Wilson M."/>
            <person name="Piel J."/>
            <person name="Ashoor H."/>
            <person name="Bougouffa S."/>
            <person name="Bajic V.B."/>
            <person name="Ryu T."/>
            <person name="Ravasi T."/>
            <person name="Bayer T."/>
            <person name="Micklem G."/>
            <person name="Kim H."/>
            <person name="Bhak J."/>
            <person name="Lajeunesse T.C."/>
            <person name="Voolstra C.R."/>
        </authorList>
    </citation>
    <scope>NUCLEOTIDE SEQUENCE [LARGE SCALE GENOMIC DNA]</scope>
    <source>
        <strain evidence="2 3">CCMP2467</strain>
    </source>
</reference>